<reference evidence="1" key="1">
    <citation type="submission" date="2016-10" db="EMBL/GenBank/DDBJ databases">
        <authorList>
            <person name="de Groot N.N."/>
        </authorList>
    </citation>
    <scope>NUCLEOTIDE SEQUENCE</scope>
</reference>
<dbReference type="EMBL" id="FPHC01000023">
    <property type="protein sequence ID" value="SFV51497.1"/>
    <property type="molecule type" value="Genomic_DNA"/>
</dbReference>
<proteinExistence type="predicted"/>
<evidence type="ECO:0000313" key="1">
    <source>
        <dbReference type="EMBL" id="SFV51497.1"/>
    </source>
</evidence>
<sequence length="639" mass="71325">MKSFIKFQNITKKRSLYLGIFGMALLFATPLLATQKGPVQAILADVSGHGTLLHVDRFRINPEINNLPSKHIFIVGSKTLIAMRDQVQNAEEKALEKIARDEGWSEFGAAFNYSGAVGTLSEHVGQLEGLSNVNSALTELGLFMTVWQVSMDLSRGDNSSAGVDSYKGMLYYAIGKFGWPALQISSVAILAIDIALNTFGTEAWLARTDAWRQSYTAYYREGEAAMEAREFGPVAQVVPDTLEQAVKKIRTQKSGGRSIKQWKILLDYYYRKAKSPERFKSLVANEVDRYIGRYWNSKEFTQGVAGYRQTQVGIAPGSSLTDDIRKRLEDEHRTRLMAMFVVKVFPEIARKAWLRALVGQVMKMNRELRLELNDTYQVEVSAYGLSTPTQFFITKPSGGKWGGKIMSGKPRRFKITKLAYLRAGLPTTVTLMGPSGIIEKPLKFVKDKAIVVFGTPPAPRQIYALHATEGLQQCTINTHTKAGKTSRHKEVRPARPPLDIDEAQPVVTQVMFGKYDVGSGSWSLLSPGTFDATSYSTTFGAPYLDNIHRLFACEDKAMDLALFIDADCKFERHISTKDTNGTLTEIDCISPVHLTFRGVYTKMGASGLKFFSFEGERGKLVRESLRSVMKNLREVEQSQ</sequence>
<dbReference type="AlphaFoldDB" id="A0A1W1BDC6"/>
<protein>
    <submittedName>
        <fullName evidence="1">Uncharacterized protein</fullName>
    </submittedName>
</protein>
<name>A0A1W1BDC6_9ZZZZ</name>
<organism evidence="1">
    <name type="scientific">hydrothermal vent metagenome</name>
    <dbReference type="NCBI Taxonomy" id="652676"/>
    <lineage>
        <taxon>unclassified sequences</taxon>
        <taxon>metagenomes</taxon>
        <taxon>ecological metagenomes</taxon>
    </lineage>
</organism>
<accession>A0A1W1BDC6</accession>
<gene>
    <name evidence="1" type="ORF">MNB_SV-6-773</name>
</gene>